<dbReference type="Proteomes" id="UP000815325">
    <property type="component" value="Unassembled WGS sequence"/>
</dbReference>
<feature type="compositionally biased region" description="Pro residues" evidence="2">
    <location>
        <begin position="1"/>
        <end position="16"/>
    </location>
</feature>
<dbReference type="SUPFAM" id="SSF52047">
    <property type="entry name" value="RNI-like"/>
    <property type="match status" value="1"/>
</dbReference>
<evidence type="ECO:0000313" key="4">
    <source>
        <dbReference type="Proteomes" id="UP000815325"/>
    </source>
</evidence>
<comment type="caution">
    <text evidence="3">The sequence shown here is derived from an EMBL/GenBank/DDBJ whole genome shotgun (WGS) entry which is preliminary data.</text>
</comment>
<evidence type="ECO:0000256" key="2">
    <source>
        <dbReference type="SAM" id="MobiDB-lite"/>
    </source>
</evidence>
<comment type="subcellular location">
    <subcellularLocation>
        <location evidence="1">Cytoplasm</location>
        <location evidence="1">Cytoskeleton</location>
        <location evidence="1">Cilium axoneme</location>
    </subcellularLocation>
</comment>
<protein>
    <recommendedName>
        <fullName evidence="5">F-box domain-containing protein</fullName>
    </recommendedName>
</protein>
<dbReference type="InterPro" id="IPR032675">
    <property type="entry name" value="LRR_dom_sf"/>
</dbReference>
<accession>A0ABQ7H627</accession>
<name>A0ABQ7H627_DUNSA</name>
<evidence type="ECO:0000313" key="3">
    <source>
        <dbReference type="EMBL" id="KAF5842261.1"/>
    </source>
</evidence>
<sequence>MPPKLKPRTAPEPQPAGQPTQPSVFDLLPNDTLEIIKDLLGNPADWHCLRGVCRSMRAAPCLQPTGIVVDFARESWSSSDPKAFPGASKIFPNAMESLAAWPTHIPLKLTVMASEPVKFPSFVTRTLKLFNQAAQNEGAADALSAVRHLRIQALHPRPDKWGPCLRERDDNTFGKQSSEQFSALLSDLCPNLERLTFDHVWVDLRNFAGLSALGHLHTLDLLDLQTGQAPLVDNEASLPPPASFAKLKNLEVVHCLTASALQIRWLSSLPNLRHLFVDSLDIRSLMHTLDATSQHPSTYVHIGRISIAVVSDADVHALDAEVLSSRLQNAHEERLVWSGTVILHRDSGWPPPTVQRLRDIFTALPVRKVVLSHLSYFFLSRLQAQELVLAAPHVVELELRADVRFRAGWMLDIQALKCILESWPISLLTFVLPSSVRSWWNLVEAVEAMQRSGELNPRVPLTVRINQY</sequence>
<reference evidence="3" key="1">
    <citation type="submission" date="2017-08" db="EMBL/GenBank/DDBJ databases">
        <authorList>
            <person name="Polle J.E."/>
            <person name="Barry K."/>
            <person name="Cushman J."/>
            <person name="Schmutz J."/>
            <person name="Tran D."/>
            <person name="Hathwaick L.T."/>
            <person name="Yim W.C."/>
            <person name="Jenkins J."/>
            <person name="Mckie-Krisberg Z.M."/>
            <person name="Prochnik S."/>
            <person name="Lindquist E."/>
            <person name="Dockter R.B."/>
            <person name="Adam C."/>
            <person name="Molina H."/>
            <person name="Bunkerborg J."/>
            <person name="Jin E."/>
            <person name="Buchheim M."/>
            <person name="Magnuson J."/>
        </authorList>
    </citation>
    <scope>NUCLEOTIDE SEQUENCE</scope>
    <source>
        <strain evidence="3">CCAP 19/18</strain>
    </source>
</reference>
<gene>
    <name evidence="3" type="ORF">DUNSADRAFT_8324</name>
</gene>
<dbReference type="EMBL" id="MU069465">
    <property type="protein sequence ID" value="KAF5842261.1"/>
    <property type="molecule type" value="Genomic_DNA"/>
</dbReference>
<dbReference type="Gene3D" id="3.80.10.10">
    <property type="entry name" value="Ribonuclease Inhibitor"/>
    <property type="match status" value="1"/>
</dbReference>
<keyword evidence="4" id="KW-1185">Reference proteome</keyword>
<evidence type="ECO:0008006" key="5">
    <source>
        <dbReference type="Google" id="ProtNLM"/>
    </source>
</evidence>
<organism evidence="3 4">
    <name type="scientific">Dunaliella salina</name>
    <name type="common">Green alga</name>
    <name type="synonym">Protococcus salinus</name>
    <dbReference type="NCBI Taxonomy" id="3046"/>
    <lineage>
        <taxon>Eukaryota</taxon>
        <taxon>Viridiplantae</taxon>
        <taxon>Chlorophyta</taxon>
        <taxon>core chlorophytes</taxon>
        <taxon>Chlorophyceae</taxon>
        <taxon>CS clade</taxon>
        <taxon>Chlamydomonadales</taxon>
        <taxon>Dunaliellaceae</taxon>
        <taxon>Dunaliella</taxon>
    </lineage>
</organism>
<feature type="region of interest" description="Disordered" evidence="2">
    <location>
        <begin position="1"/>
        <end position="24"/>
    </location>
</feature>
<proteinExistence type="predicted"/>
<evidence type="ECO:0000256" key="1">
    <source>
        <dbReference type="ARBA" id="ARBA00004430"/>
    </source>
</evidence>